<proteinExistence type="predicted"/>
<evidence type="ECO:0000256" key="2">
    <source>
        <dbReference type="ARBA" id="ARBA00022448"/>
    </source>
</evidence>
<sequence length="304" mass="34210">MFGGYIQSGVYKTLNGKAGLPGWKWIFVIDFIITVPIAVLGYIILPDSPNQAKPSKILSQKDLDFCAERVRVIKKVENGNKFDLKVVKKMFTSWQFYVFVFYYCVGHLPSTATSYWAIVLKAQGYNVYQRNNIPTTKSAFNVVACIVGGLLVDILGRYWEIMTVANSIWVIALSILVKWDVPRGAQFYAYITSGISGLISTLCCSWTNEMTREDNQLRAAVLGSLNLINIGPSTAFSTTVFNTDYAPRYEKGTRIALGIAVISLLSGFVVLWFDRYQRRKRDYIEDQALAGKVTEHNEVIDITN</sequence>
<comment type="caution">
    <text evidence="7">The sequence shown here is derived from an EMBL/GenBank/DDBJ whole genome shotgun (WGS) entry which is preliminary data.</text>
</comment>
<feature type="transmembrane region" description="Helical" evidence="6">
    <location>
        <begin position="138"/>
        <end position="156"/>
    </location>
</feature>
<keyword evidence="4 6" id="KW-1133">Transmembrane helix</keyword>
<comment type="subcellular location">
    <subcellularLocation>
        <location evidence="1">Membrane</location>
        <topology evidence="1">Multi-pass membrane protein</topology>
    </subcellularLocation>
</comment>
<dbReference type="InterPro" id="IPR011701">
    <property type="entry name" value="MFS"/>
</dbReference>
<evidence type="ECO:0000256" key="5">
    <source>
        <dbReference type="ARBA" id="ARBA00023136"/>
    </source>
</evidence>
<evidence type="ECO:0000313" key="7">
    <source>
        <dbReference type="EMBL" id="CCH42849.1"/>
    </source>
</evidence>
<evidence type="ECO:0000256" key="6">
    <source>
        <dbReference type="SAM" id="Phobius"/>
    </source>
</evidence>
<gene>
    <name evidence="7" type="ORF">BN7_2394</name>
</gene>
<reference evidence="7 8" key="1">
    <citation type="journal article" date="2012" name="Eukaryot. Cell">
        <title>Draft genome sequence of Wickerhamomyces ciferrii NRRL Y-1031 F-60-10.</title>
        <authorList>
            <person name="Schneider J."/>
            <person name="Andrea H."/>
            <person name="Blom J."/>
            <person name="Jaenicke S."/>
            <person name="Ruckert C."/>
            <person name="Schorsch C."/>
            <person name="Szczepanowski R."/>
            <person name="Farwick M."/>
            <person name="Goesmann A."/>
            <person name="Puhler A."/>
            <person name="Schaffer S."/>
            <person name="Tauch A."/>
            <person name="Kohler T."/>
            <person name="Brinkrolf K."/>
        </authorList>
    </citation>
    <scope>NUCLEOTIDE SEQUENCE [LARGE SCALE GENOMIC DNA]</scope>
    <source>
        <strain evidence="8">ATCC 14091 / BCRC 22168 / CBS 111 / JCM 3599 / NBRC 0793 / NRRL Y-1031 F-60-10</strain>
    </source>
</reference>
<dbReference type="EMBL" id="CAIF01000054">
    <property type="protein sequence ID" value="CCH42849.1"/>
    <property type="molecule type" value="Genomic_DNA"/>
</dbReference>
<evidence type="ECO:0000256" key="1">
    <source>
        <dbReference type="ARBA" id="ARBA00004141"/>
    </source>
</evidence>
<evidence type="ECO:0000256" key="3">
    <source>
        <dbReference type="ARBA" id="ARBA00022692"/>
    </source>
</evidence>
<keyword evidence="3 6" id="KW-0812">Transmembrane</keyword>
<dbReference type="PANTHER" id="PTHR43791">
    <property type="entry name" value="PERMEASE-RELATED"/>
    <property type="match status" value="1"/>
</dbReference>
<dbReference type="Pfam" id="PF07690">
    <property type="entry name" value="MFS_1"/>
    <property type="match status" value="1"/>
</dbReference>
<feature type="transmembrane region" description="Helical" evidence="6">
    <location>
        <begin position="219"/>
        <end position="241"/>
    </location>
</feature>
<protein>
    <submittedName>
        <fullName evidence="7">Vitamin H transporter</fullName>
    </submittedName>
</protein>
<dbReference type="Gene3D" id="1.20.1250.20">
    <property type="entry name" value="MFS general substrate transporter like domains"/>
    <property type="match status" value="1"/>
</dbReference>
<dbReference type="GO" id="GO:0022857">
    <property type="term" value="F:transmembrane transporter activity"/>
    <property type="evidence" value="ECO:0007669"/>
    <property type="project" value="InterPro"/>
</dbReference>
<accession>K0KNA6</accession>
<dbReference type="HOGENOM" id="CLU_001265_4_3_1"/>
<keyword evidence="8" id="KW-1185">Reference proteome</keyword>
<dbReference type="Proteomes" id="UP000009328">
    <property type="component" value="Unassembled WGS sequence"/>
</dbReference>
<dbReference type="STRING" id="1206466.K0KNA6"/>
<dbReference type="GO" id="GO:0016020">
    <property type="term" value="C:membrane"/>
    <property type="evidence" value="ECO:0007669"/>
    <property type="project" value="UniProtKB-SubCell"/>
</dbReference>
<feature type="transmembrane region" description="Helical" evidence="6">
    <location>
        <begin position="187"/>
        <end position="207"/>
    </location>
</feature>
<dbReference type="SUPFAM" id="SSF103473">
    <property type="entry name" value="MFS general substrate transporter"/>
    <property type="match status" value="1"/>
</dbReference>
<dbReference type="InParanoid" id="K0KNA6"/>
<feature type="transmembrane region" description="Helical" evidence="6">
    <location>
        <begin position="96"/>
        <end position="118"/>
    </location>
</feature>
<dbReference type="PANTHER" id="PTHR43791:SF43">
    <property type="entry name" value="MAJOR FACILITATOR SUPERFAMILY (MFS) PROFILE DOMAIN-CONTAINING PROTEIN"/>
    <property type="match status" value="1"/>
</dbReference>
<evidence type="ECO:0000313" key="8">
    <source>
        <dbReference type="Proteomes" id="UP000009328"/>
    </source>
</evidence>
<dbReference type="InterPro" id="IPR036259">
    <property type="entry name" value="MFS_trans_sf"/>
</dbReference>
<organism evidence="7 8">
    <name type="scientific">Wickerhamomyces ciferrii (strain ATCC 14091 / BCRC 22168 / CBS 111 / JCM 3599 / NBRC 0793 / NRRL Y-1031 F-60-10)</name>
    <name type="common">Yeast</name>
    <name type="synonym">Pichia ciferrii</name>
    <dbReference type="NCBI Taxonomy" id="1206466"/>
    <lineage>
        <taxon>Eukaryota</taxon>
        <taxon>Fungi</taxon>
        <taxon>Dikarya</taxon>
        <taxon>Ascomycota</taxon>
        <taxon>Saccharomycotina</taxon>
        <taxon>Saccharomycetes</taxon>
        <taxon>Phaffomycetales</taxon>
        <taxon>Wickerhamomycetaceae</taxon>
        <taxon>Wickerhamomyces</taxon>
    </lineage>
</organism>
<keyword evidence="5 6" id="KW-0472">Membrane</keyword>
<feature type="transmembrane region" description="Helical" evidence="6">
    <location>
        <begin position="253"/>
        <end position="273"/>
    </location>
</feature>
<name>K0KNA6_WICCF</name>
<dbReference type="eggNOG" id="KOG2533">
    <property type="taxonomic scope" value="Eukaryota"/>
</dbReference>
<dbReference type="AlphaFoldDB" id="K0KNA6"/>
<feature type="transmembrane region" description="Helical" evidence="6">
    <location>
        <begin position="25"/>
        <end position="45"/>
    </location>
</feature>
<keyword evidence="2" id="KW-0813">Transport</keyword>
<evidence type="ECO:0000256" key="4">
    <source>
        <dbReference type="ARBA" id="ARBA00022989"/>
    </source>
</evidence>